<dbReference type="Proteomes" id="UP000317839">
    <property type="component" value="Unassembled WGS sequence"/>
</dbReference>
<sequence length="177" mass="20108">MKCLYYLSPSLDMSKRISDDLHEAGILDWYIHVISKDETGLSQKHIHSSNYLETLDLFRGTTIGGIIGFVVSMLIVAIAIKTEPFGFPLSNTIYFLMVAFLTLFGIWEGGLYGIDSENKKIQPFQKEINAGKYLVLVYAAKDDEKKVRLMMEDKHPESKLVATDRHFVNPFSKLKVV</sequence>
<comment type="caution">
    <text evidence="2">The sequence shown here is derived from an EMBL/GenBank/DDBJ whole genome shotgun (WGS) entry which is preliminary data.</text>
</comment>
<evidence type="ECO:0000313" key="3">
    <source>
        <dbReference type="Proteomes" id="UP000317839"/>
    </source>
</evidence>
<feature type="transmembrane region" description="Helical" evidence="1">
    <location>
        <begin position="92"/>
        <end position="114"/>
    </location>
</feature>
<dbReference type="EMBL" id="VIKR01000003">
    <property type="protein sequence ID" value="TQV73860.1"/>
    <property type="molecule type" value="Genomic_DNA"/>
</dbReference>
<organism evidence="2 3">
    <name type="scientific">Aliikangiella marina</name>
    <dbReference type="NCBI Taxonomy" id="1712262"/>
    <lineage>
        <taxon>Bacteria</taxon>
        <taxon>Pseudomonadati</taxon>
        <taxon>Pseudomonadota</taxon>
        <taxon>Gammaproteobacteria</taxon>
        <taxon>Oceanospirillales</taxon>
        <taxon>Pleioneaceae</taxon>
        <taxon>Aliikangiella</taxon>
    </lineage>
</organism>
<evidence type="ECO:0008006" key="4">
    <source>
        <dbReference type="Google" id="ProtNLM"/>
    </source>
</evidence>
<proteinExistence type="predicted"/>
<keyword evidence="3" id="KW-1185">Reference proteome</keyword>
<dbReference type="AlphaFoldDB" id="A0A545T9G2"/>
<accession>A0A545T9G2</accession>
<keyword evidence="1" id="KW-0812">Transmembrane</keyword>
<evidence type="ECO:0000256" key="1">
    <source>
        <dbReference type="SAM" id="Phobius"/>
    </source>
</evidence>
<feature type="transmembrane region" description="Helical" evidence="1">
    <location>
        <begin position="57"/>
        <end position="80"/>
    </location>
</feature>
<name>A0A545T9G2_9GAMM</name>
<dbReference type="RefSeq" id="WP_142942568.1">
    <property type="nucleotide sequence ID" value="NZ_VIKR01000003.1"/>
</dbReference>
<reference evidence="2 3" key="1">
    <citation type="submission" date="2019-06" db="EMBL/GenBank/DDBJ databases">
        <title>Draft genome of Aliikangiella marina GYP-15.</title>
        <authorList>
            <person name="Wang G."/>
        </authorList>
    </citation>
    <scope>NUCLEOTIDE SEQUENCE [LARGE SCALE GENOMIC DNA]</scope>
    <source>
        <strain evidence="2 3">GYP-15</strain>
    </source>
</reference>
<keyword evidence="1" id="KW-1133">Transmembrane helix</keyword>
<protein>
    <recommendedName>
        <fullName evidence="4">DUF1269 domain-containing protein</fullName>
    </recommendedName>
</protein>
<dbReference type="OrthoDB" id="5905880at2"/>
<gene>
    <name evidence="2" type="ORF">FLL45_13405</name>
</gene>
<evidence type="ECO:0000313" key="2">
    <source>
        <dbReference type="EMBL" id="TQV73860.1"/>
    </source>
</evidence>
<keyword evidence="1" id="KW-0472">Membrane</keyword>